<proteinExistence type="inferred from homology"/>
<evidence type="ECO:0000259" key="9">
    <source>
        <dbReference type="Pfam" id="PF05504"/>
    </source>
</evidence>
<protein>
    <recommendedName>
        <fullName evidence="13">Spore germination protein B3</fullName>
    </recommendedName>
</protein>
<keyword evidence="6" id="KW-0564">Palmitate</keyword>
<feature type="chain" id="PRO_5038334157" description="Spore germination protein B3" evidence="8">
    <location>
        <begin position="25"/>
        <end position="435"/>
    </location>
</feature>
<dbReference type="GO" id="GO:0009847">
    <property type="term" value="P:spore germination"/>
    <property type="evidence" value="ECO:0007669"/>
    <property type="project" value="InterPro"/>
</dbReference>
<name>A0A4Y7RUR6_9FIRM</name>
<gene>
    <name evidence="11" type="ORF">Pmgp_00686</name>
</gene>
<evidence type="ECO:0000256" key="1">
    <source>
        <dbReference type="ARBA" id="ARBA00004635"/>
    </source>
</evidence>
<evidence type="ECO:0000256" key="5">
    <source>
        <dbReference type="ARBA" id="ARBA00023136"/>
    </source>
</evidence>
<dbReference type="PANTHER" id="PTHR35789">
    <property type="entry name" value="SPORE GERMINATION PROTEIN B3"/>
    <property type="match status" value="1"/>
</dbReference>
<keyword evidence="5" id="KW-0472">Membrane</keyword>
<feature type="signal peptide" evidence="8">
    <location>
        <begin position="1"/>
        <end position="24"/>
    </location>
</feature>
<keyword evidence="4 8" id="KW-0732">Signal</keyword>
<evidence type="ECO:0000259" key="10">
    <source>
        <dbReference type="Pfam" id="PF25198"/>
    </source>
</evidence>
<feature type="domain" description="Spore germination GerAC-like C-terminal" evidence="9">
    <location>
        <begin position="247"/>
        <end position="419"/>
    </location>
</feature>
<dbReference type="EMBL" id="QFFZ01000005">
    <property type="protein sequence ID" value="TEB12715.1"/>
    <property type="molecule type" value="Genomic_DNA"/>
</dbReference>
<evidence type="ECO:0000313" key="11">
    <source>
        <dbReference type="EMBL" id="TEB12715.1"/>
    </source>
</evidence>
<evidence type="ECO:0000256" key="6">
    <source>
        <dbReference type="ARBA" id="ARBA00023139"/>
    </source>
</evidence>
<keyword evidence="12" id="KW-1185">Reference proteome</keyword>
<evidence type="ECO:0008006" key="13">
    <source>
        <dbReference type="Google" id="ProtNLM"/>
    </source>
</evidence>
<feature type="domain" description="Spore germination protein N-terminal" evidence="10">
    <location>
        <begin position="25"/>
        <end position="206"/>
    </location>
</feature>
<accession>A0A4Y7RUR6</accession>
<evidence type="ECO:0000313" key="12">
    <source>
        <dbReference type="Proteomes" id="UP000297597"/>
    </source>
</evidence>
<dbReference type="Pfam" id="PF05504">
    <property type="entry name" value="Spore_GerAC"/>
    <property type="match status" value="1"/>
</dbReference>
<evidence type="ECO:0000256" key="8">
    <source>
        <dbReference type="SAM" id="SignalP"/>
    </source>
</evidence>
<dbReference type="Pfam" id="PF25198">
    <property type="entry name" value="Spore_GerAC_N"/>
    <property type="match status" value="1"/>
</dbReference>
<dbReference type="Gene3D" id="3.30.300.210">
    <property type="entry name" value="Nutrient germinant receptor protein C, domain 3"/>
    <property type="match status" value="1"/>
</dbReference>
<evidence type="ECO:0000256" key="3">
    <source>
        <dbReference type="ARBA" id="ARBA00022544"/>
    </source>
</evidence>
<dbReference type="InterPro" id="IPR038501">
    <property type="entry name" value="Spore_GerAC_C_sf"/>
</dbReference>
<evidence type="ECO:0000256" key="2">
    <source>
        <dbReference type="ARBA" id="ARBA00007886"/>
    </source>
</evidence>
<dbReference type="RefSeq" id="WP_192902763.1">
    <property type="nucleotide sequence ID" value="NZ_QFFZ01000005.1"/>
</dbReference>
<organism evidence="11 12">
    <name type="scientific">Pelotomaculum propionicicum</name>
    <dbReference type="NCBI Taxonomy" id="258475"/>
    <lineage>
        <taxon>Bacteria</taxon>
        <taxon>Bacillati</taxon>
        <taxon>Bacillota</taxon>
        <taxon>Clostridia</taxon>
        <taxon>Eubacteriales</taxon>
        <taxon>Desulfotomaculaceae</taxon>
        <taxon>Pelotomaculum</taxon>
    </lineage>
</organism>
<dbReference type="GO" id="GO:0016020">
    <property type="term" value="C:membrane"/>
    <property type="evidence" value="ECO:0007669"/>
    <property type="project" value="UniProtKB-SubCell"/>
</dbReference>
<dbReference type="InterPro" id="IPR046953">
    <property type="entry name" value="Spore_GerAC-like_C"/>
</dbReference>
<dbReference type="NCBIfam" id="TIGR02887">
    <property type="entry name" value="spore_ger_x_C"/>
    <property type="match status" value="1"/>
</dbReference>
<dbReference type="AlphaFoldDB" id="A0A4Y7RUR6"/>
<comment type="caution">
    <text evidence="11">The sequence shown here is derived from an EMBL/GenBank/DDBJ whole genome shotgun (WGS) entry which is preliminary data.</text>
</comment>
<evidence type="ECO:0000256" key="7">
    <source>
        <dbReference type="ARBA" id="ARBA00023288"/>
    </source>
</evidence>
<dbReference type="PANTHER" id="PTHR35789:SF1">
    <property type="entry name" value="SPORE GERMINATION PROTEIN B3"/>
    <property type="match status" value="1"/>
</dbReference>
<sequence length="435" mass="47814">MRAVKLCALLALAFLLLTLPGCWGSRETDEVAYVLVAGFDKGEKDNLVVTVNIANPRTIAGISGGGGGGGGGGGDGASTMTLSLETYAPAAMLNLFNTVVDRQISLSHTRAFVFSEELAREGVGKWFLTFARYREVRGTAQVFVCRGKARDFIEKNNPALELNPTKQFELIASLSRSNGLYPSVRFENFYNDIKSKVIEAAAPLVAVHEGGLESAKPGVSKGGDIAVGKYIAGEVPVSGGNKVQAIGTAVFRGDKMAGYLNGQETRYYLMLRGLFERGFTSILDPFAEGPEQSTTYIGFQIHQGRGPKYTTHIDEEGNVSIDAEIFLEPEIIASTSSVSFERPDLKPVLEETFSRYIEQGCNNLVKRTQEEFKSDIFGFGYQVKRNFWTIPSWEEFKWMDRYPDAQVNVTVHTRIRRTGLLLKTSPFMLMGDEGQ</sequence>
<keyword evidence="7" id="KW-0449">Lipoprotein</keyword>
<dbReference type="InterPro" id="IPR057336">
    <property type="entry name" value="GerAC_N"/>
</dbReference>
<comment type="subcellular location">
    <subcellularLocation>
        <location evidence="1">Membrane</location>
        <topology evidence="1">Lipid-anchor</topology>
    </subcellularLocation>
</comment>
<dbReference type="InterPro" id="IPR008844">
    <property type="entry name" value="Spore_GerAC-like"/>
</dbReference>
<reference evidence="11 12" key="1">
    <citation type="journal article" date="2018" name="Environ. Microbiol.">
        <title>Novel energy conservation strategies and behaviour of Pelotomaculum schinkii driving syntrophic propionate catabolism.</title>
        <authorList>
            <person name="Hidalgo-Ahumada C.A.P."/>
            <person name="Nobu M.K."/>
            <person name="Narihiro T."/>
            <person name="Tamaki H."/>
            <person name="Liu W.T."/>
            <person name="Kamagata Y."/>
            <person name="Stams A.J.M."/>
            <person name="Imachi H."/>
            <person name="Sousa D.Z."/>
        </authorList>
    </citation>
    <scope>NUCLEOTIDE SEQUENCE [LARGE SCALE GENOMIC DNA]</scope>
    <source>
        <strain evidence="11 12">MGP</strain>
    </source>
</reference>
<dbReference type="Proteomes" id="UP000297597">
    <property type="component" value="Unassembled WGS sequence"/>
</dbReference>
<comment type="similarity">
    <text evidence="2">Belongs to the GerABKC lipoprotein family.</text>
</comment>
<keyword evidence="3" id="KW-0309">Germination</keyword>
<evidence type="ECO:0000256" key="4">
    <source>
        <dbReference type="ARBA" id="ARBA00022729"/>
    </source>
</evidence>